<proteinExistence type="predicted"/>
<sequence>MSKTLESPWMLYRRKGSYGPDVEVVLMMPISVAIEDKLSLEVALREFGQVLNYYMTGPYDAVFIRINDVASVDDRRLAILERMASQHGIGVLVGGPPYSAFTESDVLKLPAVISMKGNPLRVYRRGRPMSPVIRRAGDFEQLIESASRYRSFFRAESAVGR</sequence>
<dbReference type="PIR" id="D72682">
    <property type="entry name" value="D72682"/>
</dbReference>
<reference evidence="1 2" key="1">
    <citation type="journal article" date="1999" name="DNA Res.">
        <title>Complete genome sequence of an aerobic hyper-thermophilic crenarchaeon, Aeropyrum pernix K1.</title>
        <authorList>
            <person name="Kawarabayasi Y."/>
            <person name="Hino Y."/>
            <person name="Horikawa H."/>
            <person name="Yamazaki S."/>
            <person name="Haikawa Y."/>
            <person name="Jin-no K."/>
            <person name="Takahashi M."/>
            <person name="Sekine M."/>
            <person name="Baba S."/>
            <person name="Ankai A."/>
            <person name="Kosugi H."/>
            <person name="Hosoyama A."/>
            <person name="Fukui S."/>
            <person name="Nagai Y."/>
            <person name="Nishijima K."/>
            <person name="Nakazawa H."/>
            <person name="Takamiya M."/>
            <person name="Masuda S."/>
            <person name="Funahashi T."/>
            <person name="Tanaka T."/>
            <person name="Kudoh Y."/>
            <person name="Yamazaki J."/>
            <person name="Kushida N."/>
            <person name="Oguchi A."/>
            <person name="Aoki K."/>
            <person name="Kubota K."/>
            <person name="Nakamura Y."/>
            <person name="Nomura N."/>
            <person name="Sako Y."/>
            <person name="Kikuchi H."/>
        </authorList>
    </citation>
    <scope>NUCLEOTIDE SEQUENCE [LARGE SCALE GENOMIC DNA]</scope>
    <source>
        <strain evidence="2">ATCC 700893 / DSM 11879 / JCM 9820 / NBRC 100138 / K1</strain>
    </source>
</reference>
<dbReference type="KEGG" id="ape:APE_0878"/>
<accession>Q9YDN7</accession>
<dbReference type="GeneID" id="1444970"/>
<gene>
    <name evidence="1" type="ordered locus">APE_0878</name>
</gene>
<dbReference type="STRING" id="272557.APE_0878"/>
<evidence type="ECO:0000313" key="1">
    <source>
        <dbReference type="EMBL" id="BAA79860.1"/>
    </source>
</evidence>
<protein>
    <submittedName>
        <fullName evidence="1">Uncharacterized protein</fullName>
    </submittedName>
</protein>
<evidence type="ECO:0000313" key="2">
    <source>
        <dbReference type="Proteomes" id="UP000002518"/>
    </source>
</evidence>
<dbReference type="EnsemblBacteria" id="BAA79860">
    <property type="protein sequence ID" value="BAA79860"/>
    <property type="gene ID" value="APE_0878"/>
</dbReference>
<dbReference type="Proteomes" id="UP000002518">
    <property type="component" value="Chromosome"/>
</dbReference>
<name>Q9YDN7_AERPE</name>
<dbReference type="RefSeq" id="WP_010866035.1">
    <property type="nucleotide sequence ID" value="NC_000854.2"/>
</dbReference>
<dbReference type="AlphaFoldDB" id="Q9YDN7"/>
<keyword evidence="2" id="KW-1185">Reference proteome</keyword>
<dbReference type="EMBL" id="BA000002">
    <property type="protein sequence ID" value="BAA79860.1"/>
    <property type="molecule type" value="Genomic_DNA"/>
</dbReference>
<organism evidence="1 2">
    <name type="scientific">Aeropyrum pernix (strain ATCC 700893 / DSM 11879 / JCM 9820 / NBRC 100138 / K1)</name>
    <dbReference type="NCBI Taxonomy" id="272557"/>
    <lineage>
        <taxon>Archaea</taxon>
        <taxon>Thermoproteota</taxon>
        <taxon>Thermoprotei</taxon>
        <taxon>Desulfurococcales</taxon>
        <taxon>Desulfurococcaceae</taxon>
        <taxon>Aeropyrum</taxon>
    </lineage>
</organism>